<dbReference type="SMART" id="SM00724">
    <property type="entry name" value="TLC"/>
    <property type="match status" value="1"/>
</dbReference>
<keyword evidence="2 5" id="KW-0812">Transmembrane</keyword>
<accession>A0A7J9MRZ5</accession>
<dbReference type="PROSITE" id="PS50922">
    <property type="entry name" value="TLC"/>
    <property type="match status" value="1"/>
</dbReference>
<comment type="subcellular location">
    <subcellularLocation>
        <location evidence="1">Endoplasmic reticulum membrane</location>
        <topology evidence="1">Multi-pass membrane protein</topology>
    </subcellularLocation>
</comment>
<dbReference type="GO" id="GO:0050291">
    <property type="term" value="F:sphingosine N-acyltransferase activity"/>
    <property type="evidence" value="ECO:0007669"/>
    <property type="project" value="InterPro"/>
</dbReference>
<gene>
    <name evidence="8" type="ORF">Goshw_006790</name>
</gene>
<keyword evidence="3 6" id="KW-1133">Transmembrane helix</keyword>
<dbReference type="InterPro" id="IPR006634">
    <property type="entry name" value="TLC-dom"/>
</dbReference>
<keyword evidence="4 5" id="KW-0472">Membrane</keyword>
<proteinExistence type="predicted"/>
<evidence type="ECO:0000313" key="8">
    <source>
        <dbReference type="EMBL" id="MBA0873771.1"/>
    </source>
</evidence>
<dbReference type="EMBL" id="JABFAF010000013">
    <property type="protein sequence ID" value="MBA0873771.1"/>
    <property type="molecule type" value="Genomic_DNA"/>
</dbReference>
<evidence type="ECO:0000259" key="7">
    <source>
        <dbReference type="PROSITE" id="PS50922"/>
    </source>
</evidence>
<comment type="caution">
    <text evidence="8">The sequence shown here is derived from an EMBL/GenBank/DDBJ whole genome shotgun (WGS) entry which is preliminary data.</text>
</comment>
<feature type="transmembrane region" description="Helical" evidence="6">
    <location>
        <begin position="16"/>
        <end position="36"/>
    </location>
</feature>
<evidence type="ECO:0000313" key="9">
    <source>
        <dbReference type="Proteomes" id="UP000593576"/>
    </source>
</evidence>
<dbReference type="Pfam" id="PF03798">
    <property type="entry name" value="TRAM_LAG1_CLN8"/>
    <property type="match status" value="2"/>
</dbReference>
<dbReference type="OrthoDB" id="537032at2759"/>
<evidence type="ECO:0000256" key="4">
    <source>
        <dbReference type="ARBA" id="ARBA00023136"/>
    </source>
</evidence>
<organism evidence="8 9">
    <name type="scientific">Gossypium schwendimanii</name>
    <name type="common">Cotton</name>
    <dbReference type="NCBI Taxonomy" id="34291"/>
    <lineage>
        <taxon>Eukaryota</taxon>
        <taxon>Viridiplantae</taxon>
        <taxon>Streptophyta</taxon>
        <taxon>Embryophyta</taxon>
        <taxon>Tracheophyta</taxon>
        <taxon>Spermatophyta</taxon>
        <taxon>Magnoliopsida</taxon>
        <taxon>eudicotyledons</taxon>
        <taxon>Gunneridae</taxon>
        <taxon>Pentapetalae</taxon>
        <taxon>rosids</taxon>
        <taxon>malvids</taxon>
        <taxon>Malvales</taxon>
        <taxon>Malvaceae</taxon>
        <taxon>Malvoideae</taxon>
        <taxon>Gossypium</taxon>
    </lineage>
</organism>
<protein>
    <recommendedName>
        <fullName evidence="7">TLC domain-containing protein</fullName>
    </recommendedName>
</protein>
<dbReference type="AlphaFoldDB" id="A0A7J9MRZ5"/>
<feature type="transmembrane region" description="Helical" evidence="6">
    <location>
        <begin position="259"/>
        <end position="284"/>
    </location>
</feature>
<feature type="transmembrane region" description="Helical" evidence="6">
    <location>
        <begin position="116"/>
        <end position="134"/>
    </location>
</feature>
<dbReference type="InterPro" id="IPR016439">
    <property type="entry name" value="Lag1/Lac1-like"/>
</dbReference>
<keyword evidence="9" id="KW-1185">Reference proteome</keyword>
<reference evidence="8 9" key="1">
    <citation type="journal article" date="2019" name="Genome Biol. Evol.">
        <title>Insights into the evolution of the New World diploid cottons (Gossypium, subgenus Houzingenia) based on genome sequencing.</title>
        <authorList>
            <person name="Grover C.E."/>
            <person name="Arick M.A. 2nd"/>
            <person name="Thrash A."/>
            <person name="Conover J.L."/>
            <person name="Sanders W.S."/>
            <person name="Peterson D.G."/>
            <person name="Frelichowski J.E."/>
            <person name="Scheffler J.A."/>
            <person name="Scheffler B.E."/>
            <person name="Wendel J.F."/>
        </authorList>
    </citation>
    <scope>NUCLEOTIDE SEQUENCE [LARGE SCALE GENOMIC DNA]</scope>
    <source>
        <strain evidence="8">1</strain>
        <tissue evidence="8">Leaf</tissue>
    </source>
</reference>
<dbReference type="Proteomes" id="UP000593576">
    <property type="component" value="Unassembled WGS sequence"/>
</dbReference>
<evidence type="ECO:0000256" key="2">
    <source>
        <dbReference type="ARBA" id="ARBA00022692"/>
    </source>
</evidence>
<dbReference type="PANTHER" id="PTHR12560">
    <property type="entry name" value="LONGEVITY ASSURANCE FACTOR 1 LAG1"/>
    <property type="match status" value="1"/>
</dbReference>
<evidence type="ECO:0000256" key="6">
    <source>
        <dbReference type="SAM" id="Phobius"/>
    </source>
</evidence>
<feature type="transmembrane region" description="Helical" evidence="6">
    <location>
        <begin position="140"/>
        <end position="164"/>
    </location>
</feature>
<dbReference type="GO" id="GO:0005789">
    <property type="term" value="C:endoplasmic reticulum membrane"/>
    <property type="evidence" value="ECO:0007669"/>
    <property type="project" value="UniProtKB-SubCell"/>
</dbReference>
<sequence length="319" mass="36732">MESSIWSRNAKPDVCHFLVAVHFALGFVVARLAIWLSSNGYAPLKMNEATQAKIAKCSESMWKLAYYATVETFILKITYHEPWFTDTKQYFRGWPDQELKDGRNLFLFLSLVVERTYLYSSCVHLFFSSLVLLYDTNLNLFTISWLSLSLFYMCQCGFYIYSIAALVTWETRRKDFAVMMSHHVITVILIGYSYITSVDTESGVSHSQISISLYDLSFFEITFSSPLFFRIGSIILALHDASDVFLEAAKVFKYSERELGASVCFGLFAISWLLLRLIFFPFWVIKTSRFAFMVYDLVLVHYCILADHASTVIVSLSQL</sequence>
<evidence type="ECO:0000256" key="1">
    <source>
        <dbReference type="ARBA" id="ARBA00004477"/>
    </source>
</evidence>
<dbReference type="PANTHER" id="PTHR12560:SF0">
    <property type="entry name" value="LD18904P"/>
    <property type="match status" value="1"/>
</dbReference>
<dbReference type="GO" id="GO:0046513">
    <property type="term" value="P:ceramide biosynthetic process"/>
    <property type="evidence" value="ECO:0007669"/>
    <property type="project" value="InterPro"/>
</dbReference>
<name>A0A7J9MRZ5_GOSSC</name>
<evidence type="ECO:0000256" key="5">
    <source>
        <dbReference type="PROSITE-ProRule" id="PRU00205"/>
    </source>
</evidence>
<feature type="transmembrane region" description="Helical" evidence="6">
    <location>
        <begin position="176"/>
        <end position="196"/>
    </location>
</feature>
<evidence type="ECO:0000256" key="3">
    <source>
        <dbReference type="ARBA" id="ARBA00022989"/>
    </source>
</evidence>
<feature type="domain" description="TLC" evidence="7">
    <location>
        <begin position="106"/>
        <end position="319"/>
    </location>
</feature>